<dbReference type="OrthoDB" id="10429at2"/>
<dbReference type="InterPro" id="IPR012337">
    <property type="entry name" value="RNaseH-like_sf"/>
</dbReference>
<dbReference type="PATRIC" id="fig|608538.5.peg.924"/>
<sequence length="476" mass="56069">MDEKKAEALRLYGLGVPIRRIAKVLHIPRSTVARWLKEPIGVMGEKKEEKHLQDELWDRVLGLLTFSKEEKGRTRVLSIAQTYRLFEVELQTKGIKSERTFRRVLEQVIKQRLGSWEALELKRRDKSEIAEYRKSKGKQRREKGEWEIDATGYTFKGERYFILAVRERWSGAFLSCMVAKVREDTQAQHYNKAFNSLDLARFLISLFKEYGLPERIITDNEAVLKAEIITRGLEHLNIPITRTKPYNPSQKLIERAFRDLKDHLRYFTSTHTTFEDALKAAIESYNKSEHKYEHFNAPVIPEHLHATIEYKQVSEDELRKAFRERFIRTVRNNTIVIDNLKYEFVFPFEERAGEIGRNRKAPTVVCYRDIENATILEVWDEKETRPLGIARLISQDAPSLDPTEIKELRNKEKRIERRKRKLKEELIEIEQQEQQTQNTADFFEVFNHEPSSQPAQPQPEGEELDPIKLFLGGEEQ</sequence>
<dbReference type="eggNOG" id="COG2801">
    <property type="taxonomic scope" value="Bacteria"/>
</dbReference>
<dbReference type="KEGG" id="hth:HTH_0905"/>
<reference evidence="3 4" key="1">
    <citation type="journal article" date="2010" name="J. Bacteriol.">
        <title>Complete genome sequence of the thermophilic, obligately chemolithoautotrophic hydrogen-oxidizing bacterium Hydrogenobacter thermophilus TK-6.</title>
        <authorList>
            <person name="Arai H."/>
            <person name="Kanbe H."/>
            <person name="Ishii M."/>
            <person name="Igarashi Y."/>
        </authorList>
    </citation>
    <scope>NUCLEOTIDE SEQUENCE [LARGE SCALE GENOMIC DNA]</scope>
    <source>
        <strain evidence="4">DSM 6534 / IAM 12695 / TK-6 [Tokyo]</strain>
    </source>
</reference>
<name>D3DHR2_HYDTT</name>
<feature type="region of interest" description="Disordered" evidence="1">
    <location>
        <begin position="430"/>
        <end position="476"/>
    </location>
</feature>
<dbReference type="Pfam" id="PF13384">
    <property type="entry name" value="HTH_23"/>
    <property type="match status" value="1"/>
</dbReference>
<dbReference type="InterPro" id="IPR036397">
    <property type="entry name" value="RNaseH_sf"/>
</dbReference>
<gene>
    <name evidence="3" type="ordered locus">HTH_0905</name>
</gene>
<dbReference type="Proteomes" id="UP000002574">
    <property type="component" value="Chromosome"/>
</dbReference>
<dbReference type="InterPro" id="IPR001584">
    <property type="entry name" value="Integrase_cat-core"/>
</dbReference>
<dbReference type="PROSITE" id="PS50994">
    <property type="entry name" value="INTEGRASE"/>
    <property type="match status" value="1"/>
</dbReference>
<dbReference type="RefSeq" id="WP_012963544.1">
    <property type="nucleotide sequence ID" value="NC_013799.1"/>
</dbReference>
<evidence type="ECO:0000259" key="2">
    <source>
        <dbReference type="PROSITE" id="PS50994"/>
    </source>
</evidence>
<evidence type="ECO:0000313" key="3">
    <source>
        <dbReference type="EMBL" id="BAI69364.1"/>
    </source>
</evidence>
<dbReference type="GO" id="GO:0015074">
    <property type="term" value="P:DNA integration"/>
    <property type="evidence" value="ECO:0007669"/>
    <property type="project" value="InterPro"/>
</dbReference>
<dbReference type="KEGG" id="hte:Hydth_0903"/>
<keyword evidence="4" id="KW-1185">Reference proteome</keyword>
<protein>
    <submittedName>
        <fullName evidence="3">Pol protein</fullName>
    </submittedName>
</protein>
<feature type="domain" description="Integrase catalytic" evidence="2">
    <location>
        <begin position="138"/>
        <end position="309"/>
    </location>
</feature>
<dbReference type="Gene3D" id="3.30.420.10">
    <property type="entry name" value="Ribonuclease H-like superfamily/Ribonuclease H"/>
    <property type="match status" value="1"/>
</dbReference>
<dbReference type="Gene3D" id="1.10.10.60">
    <property type="entry name" value="Homeodomain-like"/>
    <property type="match status" value="1"/>
</dbReference>
<dbReference type="AlphaFoldDB" id="D3DHR2"/>
<accession>D3DHR2</accession>
<organism evidence="3 4">
    <name type="scientific">Hydrogenobacter thermophilus (strain DSM 6534 / IAM 12695 / TK-6)</name>
    <dbReference type="NCBI Taxonomy" id="608538"/>
    <lineage>
        <taxon>Bacteria</taxon>
        <taxon>Pseudomonadati</taxon>
        <taxon>Aquificota</taxon>
        <taxon>Aquificia</taxon>
        <taxon>Aquificales</taxon>
        <taxon>Aquificaceae</taxon>
        <taxon>Hydrogenobacter</taxon>
    </lineage>
</organism>
<dbReference type="STRING" id="608538.HTH_0905"/>
<proteinExistence type="predicted"/>
<dbReference type="GO" id="GO:0003676">
    <property type="term" value="F:nucleic acid binding"/>
    <property type="evidence" value="ECO:0007669"/>
    <property type="project" value="InterPro"/>
</dbReference>
<feature type="compositionally biased region" description="Low complexity" evidence="1">
    <location>
        <begin position="449"/>
        <end position="459"/>
    </location>
</feature>
<dbReference type="EMBL" id="AP011112">
    <property type="protein sequence ID" value="BAI69364.1"/>
    <property type="molecule type" value="Genomic_DNA"/>
</dbReference>
<evidence type="ECO:0000256" key="1">
    <source>
        <dbReference type="SAM" id="MobiDB-lite"/>
    </source>
</evidence>
<evidence type="ECO:0000313" key="4">
    <source>
        <dbReference type="Proteomes" id="UP000002574"/>
    </source>
</evidence>
<dbReference type="SUPFAM" id="SSF53098">
    <property type="entry name" value="Ribonuclease H-like"/>
    <property type="match status" value="1"/>
</dbReference>